<dbReference type="Pfam" id="PF00856">
    <property type="entry name" value="SET"/>
    <property type="match status" value="1"/>
</dbReference>
<dbReference type="AlphaFoldDB" id="A0A2Z6RVG8"/>
<dbReference type="SMART" id="SM00317">
    <property type="entry name" value="SET"/>
    <property type="match status" value="1"/>
</dbReference>
<dbReference type="STRING" id="94130.A0A2Z6RVG8"/>
<evidence type="ECO:0000313" key="3">
    <source>
        <dbReference type="Proteomes" id="UP000247702"/>
    </source>
</evidence>
<gene>
    <name evidence="2" type="ORF">RclHR1_04020016</name>
</gene>
<dbReference type="Proteomes" id="UP000247702">
    <property type="component" value="Unassembled WGS sequence"/>
</dbReference>
<comment type="caution">
    <text evidence="2">The sequence shown here is derived from an EMBL/GenBank/DDBJ whole genome shotgun (WGS) entry which is preliminary data.</text>
</comment>
<dbReference type="PANTHER" id="PTHR12197:SF251">
    <property type="entry name" value="EG:BACR7C10.4 PROTEIN"/>
    <property type="match status" value="1"/>
</dbReference>
<keyword evidence="3" id="KW-1185">Reference proteome</keyword>
<organism evidence="2 3">
    <name type="scientific">Rhizophagus clarus</name>
    <dbReference type="NCBI Taxonomy" id="94130"/>
    <lineage>
        <taxon>Eukaryota</taxon>
        <taxon>Fungi</taxon>
        <taxon>Fungi incertae sedis</taxon>
        <taxon>Mucoromycota</taxon>
        <taxon>Glomeromycotina</taxon>
        <taxon>Glomeromycetes</taxon>
        <taxon>Glomerales</taxon>
        <taxon>Glomeraceae</taxon>
        <taxon>Rhizophagus</taxon>
    </lineage>
</organism>
<dbReference type="PROSITE" id="PS50280">
    <property type="entry name" value="SET"/>
    <property type="match status" value="1"/>
</dbReference>
<name>A0A2Z6RVG8_9GLOM</name>
<dbReference type="GO" id="GO:0005634">
    <property type="term" value="C:nucleus"/>
    <property type="evidence" value="ECO:0007669"/>
    <property type="project" value="TreeGrafter"/>
</dbReference>
<dbReference type="EMBL" id="BEXD01003358">
    <property type="protein sequence ID" value="GBC00990.1"/>
    <property type="molecule type" value="Genomic_DNA"/>
</dbReference>
<dbReference type="Gene3D" id="6.10.140.2220">
    <property type="match status" value="1"/>
</dbReference>
<dbReference type="Gene3D" id="2.170.270.10">
    <property type="entry name" value="SET domain"/>
    <property type="match status" value="1"/>
</dbReference>
<accession>A0A2Z6RVG8</accession>
<evidence type="ECO:0000259" key="1">
    <source>
        <dbReference type="PROSITE" id="PS50280"/>
    </source>
</evidence>
<dbReference type="InterPro" id="IPR001214">
    <property type="entry name" value="SET_dom"/>
</dbReference>
<dbReference type="InterPro" id="IPR050869">
    <property type="entry name" value="H3K4_H4K5_MeTrfase"/>
</dbReference>
<proteinExistence type="predicted"/>
<dbReference type="PANTHER" id="PTHR12197">
    <property type="entry name" value="HISTONE-LYSINE N-METHYLTRANSFERASE SMYD"/>
    <property type="match status" value="1"/>
</dbReference>
<protein>
    <recommendedName>
        <fullName evidence="1">SET domain-containing protein</fullName>
    </recommendedName>
</protein>
<dbReference type="SUPFAM" id="SSF82199">
    <property type="entry name" value="SET domain"/>
    <property type="match status" value="1"/>
</dbReference>
<evidence type="ECO:0000313" key="2">
    <source>
        <dbReference type="EMBL" id="GBC00990.1"/>
    </source>
</evidence>
<dbReference type="InterPro" id="IPR046341">
    <property type="entry name" value="SET_dom_sf"/>
</dbReference>
<reference evidence="2 3" key="1">
    <citation type="submission" date="2017-11" db="EMBL/GenBank/DDBJ databases">
        <title>The genome of Rhizophagus clarus HR1 reveals common genetic basis of auxotrophy among arbuscular mycorrhizal fungi.</title>
        <authorList>
            <person name="Kobayashi Y."/>
        </authorList>
    </citation>
    <scope>NUCLEOTIDE SEQUENCE [LARGE SCALE GENOMIC DNA]</scope>
    <source>
        <strain evidence="2 3">HR1</strain>
    </source>
</reference>
<dbReference type="Gene3D" id="1.10.220.160">
    <property type="match status" value="1"/>
</dbReference>
<feature type="domain" description="SET" evidence="1">
    <location>
        <begin position="8"/>
        <end position="291"/>
    </location>
</feature>
<sequence>MNLDFRSYPVRLTSSPEKGRYFLAKSNIKVGEVVLKCSPLATAPFDNHKKRYCYTCNLYNSSAYSYHCVSCDQAYFCSLECYKNDSNVLTKHELICNISRKIATWSADKHMKSVVRLLVQILLEYLWEKKYNDNEPKNDTLRNYFKDFLLLKSHYLDWSINLKQDWMRHKNFLLSIFKSSNLIQENIEFDEFLHMVSRIESNGFGMYYQSKGREILFGRAIYPFASFFNHSCDANCDALQPNYRGENDQVESVQTEINSSTLIKKKETFRKVEFIALHNINEGEELTISYIADTHSPLQWEKI</sequence>